<dbReference type="EMBL" id="JAQOND010000011">
    <property type="protein sequence ID" value="MDC2827149.1"/>
    <property type="molecule type" value="Genomic_DNA"/>
</dbReference>
<organism evidence="1 5">
    <name type="scientific">Limosilactobacillus mucosae</name>
    <name type="common">Lactobacillus mucosae</name>
    <dbReference type="NCBI Taxonomy" id="97478"/>
    <lineage>
        <taxon>Bacteria</taxon>
        <taxon>Bacillati</taxon>
        <taxon>Bacillota</taxon>
        <taxon>Bacilli</taxon>
        <taxon>Lactobacillales</taxon>
        <taxon>Lactobacillaceae</taxon>
        <taxon>Limosilactobacillus</taxon>
    </lineage>
</organism>
<sequence>MKLKLERIYDKPADLDGWRILIDRRWPRGISKVNAHLDEWAKEAAPSEELRKWFNHEPARFAEFKERYLQELASNPAYLDLLASVKKHLQTDNVILLYGAKDRQHNQGIILAELIKQELNL</sequence>
<gene>
    <name evidence="3" type="ORF">LM011_03505</name>
    <name evidence="4" type="ORF">LMUP508_00118</name>
    <name evidence="1" type="ORF">LX03_10060</name>
    <name evidence="2" type="ORF">PO158_02465</name>
</gene>
<evidence type="ECO:0000313" key="4">
    <source>
        <dbReference type="EMBL" id="VTZ88009.1"/>
    </source>
</evidence>
<name>A0A099YA81_LIMMU</name>
<reference evidence="4 6" key="2">
    <citation type="submission" date="2019-06" db="EMBL/GenBank/DDBJ databases">
        <authorList>
            <person name="Rodrigo-Torres L."/>
            <person name="Arahal R. D."/>
            <person name="Lucena T."/>
        </authorList>
    </citation>
    <scope>NUCLEOTIDE SEQUENCE [LARGE SCALE GENOMIC DNA]</scope>
    <source>
        <strain evidence="4 6">INIA P508</strain>
    </source>
</reference>
<reference evidence="1 5" key="1">
    <citation type="submission" date="2014-09" db="EMBL/GenBank/DDBJ databases">
        <title>Lactobacillus mucosae CRL573 Genome Sequencing.</title>
        <authorList>
            <person name="Bleckwedel J."/>
            <person name="Teran L.C."/>
            <person name="Bonacina J."/>
            <person name="Saavedra L."/>
            <person name="Mozzi F.B."/>
            <person name="Raya R.R."/>
        </authorList>
    </citation>
    <scope>NUCLEOTIDE SEQUENCE [LARGE SCALE GENOMIC DNA]</scope>
    <source>
        <strain evidence="1 5">CRL573</strain>
    </source>
</reference>
<dbReference type="RefSeq" id="WP_006500837.1">
    <property type="nucleotide sequence ID" value="NZ_CABFNH010000001.1"/>
</dbReference>
<dbReference type="EMBL" id="JROC01000037">
    <property type="protein sequence ID" value="KGL66322.1"/>
    <property type="molecule type" value="Genomic_DNA"/>
</dbReference>
<dbReference type="Proteomes" id="UP000030001">
    <property type="component" value="Unassembled WGS sequence"/>
</dbReference>
<dbReference type="AlphaFoldDB" id="A0A099YA81"/>
<dbReference type="InterPro" id="IPR052552">
    <property type="entry name" value="YeaO-like"/>
</dbReference>
<reference evidence="2" key="4">
    <citation type="submission" date="2023-01" db="EMBL/GenBank/DDBJ databases">
        <title>Genome analysis of 13 Lactobacillus isolated from gut of wild boar.</title>
        <authorList>
            <person name="Papp P."/>
            <person name="Libisch B."/>
            <person name="Nagy T."/>
            <person name="Olasz F."/>
        </authorList>
    </citation>
    <scope>NUCLEOTIDE SEQUENCE</scope>
    <source>
        <strain evidence="2">F108</strain>
    </source>
</reference>
<dbReference type="PANTHER" id="PTHR36849:SF1">
    <property type="entry name" value="CYTOPLASMIC PROTEIN"/>
    <property type="match status" value="1"/>
</dbReference>
<reference evidence="3 7" key="3">
    <citation type="submission" date="2020-10" db="EMBL/GenBank/DDBJ databases">
        <title>Genome sequencing of Lactobacillus mucosae KCTC 21011.</title>
        <authorList>
            <person name="Kim J."/>
        </authorList>
    </citation>
    <scope>NUCLEOTIDE SEQUENCE [LARGE SCALE GENOMIC DNA]</scope>
    <source>
        <strain evidence="3 7">LM011</strain>
    </source>
</reference>
<dbReference type="GO" id="GO:0032259">
    <property type="term" value="P:methylation"/>
    <property type="evidence" value="ECO:0007669"/>
    <property type="project" value="UniProtKB-KW"/>
</dbReference>
<evidence type="ECO:0000313" key="5">
    <source>
        <dbReference type="Proteomes" id="UP000030001"/>
    </source>
</evidence>
<dbReference type="PANTHER" id="PTHR36849">
    <property type="entry name" value="CYTOPLASMIC PROTEIN-RELATED"/>
    <property type="match status" value="1"/>
</dbReference>
<evidence type="ECO:0000313" key="3">
    <source>
        <dbReference type="EMBL" id="QOL70232.1"/>
    </source>
</evidence>
<proteinExistence type="predicted"/>
<evidence type="ECO:0000313" key="2">
    <source>
        <dbReference type="EMBL" id="MDC2827149.1"/>
    </source>
</evidence>
<protein>
    <submittedName>
        <fullName evidence="2">DUF488 family protein</fullName>
    </submittedName>
    <submittedName>
        <fullName evidence="1">Uroporphyrin-III C-methyltransferase</fullName>
    </submittedName>
</protein>
<accession>A0A099YA81</accession>
<keyword evidence="1" id="KW-0808">Transferase</keyword>
<keyword evidence="1" id="KW-0489">Methyltransferase</keyword>
<dbReference type="EMBL" id="CABFNH010000001">
    <property type="protein sequence ID" value="VTZ88009.1"/>
    <property type="molecule type" value="Genomic_DNA"/>
</dbReference>
<dbReference type="GO" id="GO:0008168">
    <property type="term" value="F:methyltransferase activity"/>
    <property type="evidence" value="ECO:0007669"/>
    <property type="project" value="UniProtKB-KW"/>
</dbReference>
<dbReference type="Pfam" id="PF22752">
    <property type="entry name" value="DUF488-N3i"/>
    <property type="match status" value="1"/>
</dbReference>
<dbReference type="Proteomes" id="UP000365705">
    <property type="component" value="Unassembled WGS sequence"/>
</dbReference>
<evidence type="ECO:0000313" key="7">
    <source>
        <dbReference type="Proteomes" id="UP000593929"/>
    </source>
</evidence>
<dbReference type="Proteomes" id="UP001218021">
    <property type="component" value="Unassembled WGS sequence"/>
</dbReference>
<evidence type="ECO:0000313" key="1">
    <source>
        <dbReference type="EMBL" id="KGL66322.1"/>
    </source>
</evidence>
<evidence type="ECO:0000313" key="6">
    <source>
        <dbReference type="Proteomes" id="UP000365705"/>
    </source>
</evidence>
<dbReference type="EMBL" id="CP062966">
    <property type="protein sequence ID" value="QOL70232.1"/>
    <property type="molecule type" value="Genomic_DNA"/>
</dbReference>
<dbReference type="Proteomes" id="UP000593929">
    <property type="component" value="Chromosome"/>
</dbReference>